<feature type="active site" description="Glycyl thioester intermediate" evidence="3">
    <location>
        <position position="942"/>
    </location>
</feature>
<dbReference type="Proteomes" id="UP000887581">
    <property type="component" value="Unplaced"/>
</dbReference>
<dbReference type="InterPro" id="IPR009091">
    <property type="entry name" value="RCC1/BLIP-II"/>
</dbReference>
<dbReference type="Gene3D" id="3.30.2410.10">
    <property type="entry name" value="Hect, E3 ligase catalytic domain"/>
    <property type="match status" value="1"/>
</dbReference>
<dbReference type="PANTHER" id="PTHR45622">
    <property type="entry name" value="UBIQUITIN-PROTEIN LIGASE E3A-RELATED"/>
    <property type="match status" value="1"/>
</dbReference>
<proteinExistence type="predicted"/>
<dbReference type="Pfam" id="PF25390">
    <property type="entry name" value="WD40_RLD"/>
    <property type="match status" value="1"/>
</dbReference>
<dbReference type="PROSITE" id="PS00626">
    <property type="entry name" value="RCC1_2"/>
    <property type="match status" value="3"/>
</dbReference>
<feature type="repeat" description="RCC1" evidence="4">
    <location>
        <begin position="317"/>
        <end position="366"/>
    </location>
</feature>
<feature type="repeat" description="RCC1" evidence="4">
    <location>
        <begin position="4"/>
        <end position="65"/>
    </location>
</feature>
<dbReference type="WBParaSite" id="sdigi.contig240.g6546.t1">
    <property type="protein sequence ID" value="sdigi.contig240.g6546.t1"/>
    <property type="gene ID" value="sdigi.contig240.g6546"/>
</dbReference>
<feature type="repeat" description="RCC1" evidence="4">
    <location>
        <begin position="215"/>
        <end position="264"/>
    </location>
</feature>
<dbReference type="InterPro" id="IPR000408">
    <property type="entry name" value="Reg_chr_condens"/>
</dbReference>
<feature type="repeat" description="RCC1" evidence="4">
    <location>
        <begin position="265"/>
        <end position="317"/>
    </location>
</feature>
<dbReference type="PROSITE" id="PS50237">
    <property type="entry name" value="HECT"/>
    <property type="match status" value="1"/>
</dbReference>
<protein>
    <submittedName>
        <fullName evidence="7">HECT domain-containing protein</fullName>
    </submittedName>
</protein>
<dbReference type="InterPro" id="IPR051709">
    <property type="entry name" value="Ub-ligase/GTPase-reg"/>
</dbReference>
<dbReference type="CDD" id="cd00078">
    <property type="entry name" value="HECTc"/>
    <property type="match status" value="1"/>
</dbReference>
<dbReference type="GO" id="GO:0004842">
    <property type="term" value="F:ubiquitin-protein transferase activity"/>
    <property type="evidence" value="ECO:0007669"/>
    <property type="project" value="InterPro"/>
</dbReference>
<feature type="domain" description="HECT" evidence="5">
    <location>
        <begin position="682"/>
        <end position="977"/>
    </location>
</feature>
<evidence type="ECO:0000313" key="7">
    <source>
        <dbReference type="WBParaSite" id="sdigi.contig240.g6546.t1"/>
    </source>
</evidence>
<dbReference type="SUPFAM" id="SSF50985">
    <property type="entry name" value="RCC1/BLIP-II"/>
    <property type="match status" value="1"/>
</dbReference>
<sequence length="986" mass="110027">MARRQLYVFGCAGDGQLGFWSGTSGTDAEMIRYPQQVYGAPTGQHGVTVKAIASGEKHTLFLADDGKVWSCGSNYNGELGRGGIKEGSYTIYPVHMSSTVSIIQIAAGRSHSMAVSDDGRLFGWGSNSHGQLALSGDILISDTPKRVSSLPETVQVACGASHTVSLNGGGRVFVWGQQSDGRIRHTPAEVEIFVSVPIIQVSAGNLFTMALTASGTLFAWGKNEEGQLGNFTNRDVVIPCEVPNINSVVAVECGDSHAIALTHEGRVFSCGSDSFGQLGCGQSNRSQNSMRGITEMLGSHVTRIACGRCHTIVVANGKMYTFGLNSNGQLGHGNTRNQITPRMIDSVGNVASVFAGWDQSFCLQEALSGPSSYLQKPKYLSLQRVRDLFSAGDKLTIIGELESVFSSLSSINASFLYENEKRYRCSASNSCLDLDHVVQASSIISENTDADQYAEIMLTSLEAAGMWELSWEKITSLESLRVYLILPSFYLFSSPSYVSVKALHLPFVRAIQLLREADRKVLEKWWSLFERRHFNRLVSALVKALEQLVEHEPNNISAAVPFCSILSRLHAINKSQKLIAYDKFYVHNLQKKVDMANDLAKWEFSGHREPFYWSNYPFLLDAELKTNLLQLEAHIQMQISMSTSGIMVLPFNISLQPHPFFELTVHRDNIVDDAMVALLSSKEMDLKKPLKVHFIGEEADDAGGVKKEFFMLLFQELLQAKYGMFTENDESHLIWFSGVETDSLSFKLVGMLCALAIYNSVLVDFPFPLALSLRTLLDYEEDDIEEVFCLTFVISISLLGDSKDIELKENGAGIPVNQKNKHEFVQLYIKKRLEEGCEGEIDRQMRSFAEGFGTAMHSKILNFFQPQELMEMVNTEYKGVYHARHEAILCFWEVFFGLNIDQRKKFLQFLMGSTRIPIQGMSAVKMRIQPCDENALPVAHTCFNLLDLPNVTDREEMRRRLLICLEHSHALVTFVLDVELIERKEI</sequence>
<evidence type="ECO:0000313" key="6">
    <source>
        <dbReference type="Proteomes" id="UP000887581"/>
    </source>
</evidence>
<evidence type="ECO:0000256" key="3">
    <source>
        <dbReference type="PROSITE-ProRule" id="PRU00104"/>
    </source>
</evidence>
<dbReference type="PANTHER" id="PTHR45622:SF76">
    <property type="entry name" value="HECT AND RLD DOMAIN CONTAINING E3 UBIQUITIN LIGASE 4, ISOFORM C"/>
    <property type="match status" value="1"/>
</dbReference>
<evidence type="ECO:0000259" key="5">
    <source>
        <dbReference type="PROSITE" id="PS50237"/>
    </source>
</evidence>
<dbReference type="Gene3D" id="2.130.10.30">
    <property type="entry name" value="Regulator of chromosome condensation 1/beta-lactamase-inhibitor protein II"/>
    <property type="match status" value="2"/>
</dbReference>
<dbReference type="SMART" id="SM00119">
    <property type="entry name" value="HECTc"/>
    <property type="match status" value="1"/>
</dbReference>
<dbReference type="AlphaFoldDB" id="A0A915PTG0"/>
<feature type="repeat" description="RCC1" evidence="4">
    <location>
        <begin position="170"/>
        <end position="214"/>
    </location>
</feature>
<dbReference type="InterPro" id="IPR035983">
    <property type="entry name" value="Hect_E3_ubiquitin_ligase"/>
</dbReference>
<keyword evidence="2 3" id="KW-0833">Ubl conjugation pathway</keyword>
<keyword evidence="1" id="KW-0677">Repeat</keyword>
<feature type="repeat" description="RCC1" evidence="4">
    <location>
        <begin position="119"/>
        <end position="169"/>
    </location>
</feature>
<organism evidence="6 7">
    <name type="scientific">Setaria digitata</name>
    <dbReference type="NCBI Taxonomy" id="48799"/>
    <lineage>
        <taxon>Eukaryota</taxon>
        <taxon>Metazoa</taxon>
        <taxon>Ecdysozoa</taxon>
        <taxon>Nematoda</taxon>
        <taxon>Chromadorea</taxon>
        <taxon>Rhabditida</taxon>
        <taxon>Spirurina</taxon>
        <taxon>Spiruromorpha</taxon>
        <taxon>Filarioidea</taxon>
        <taxon>Setariidae</taxon>
        <taxon>Setaria</taxon>
    </lineage>
</organism>
<dbReference type="GO" id="GO:0005737">
    <property type="term" value="C:cytoplasm"/>
    <property type="evidence" value="ECO:0007669"/>
    <property type="project" value="TreeGrafter"/>
</dbReference>
<accession>A0A915PTG0</accession>
<dbReference type="PROSITE" id="PS50012">
    <property type="entry name" value="RCC1_3"/>
    <property type="match status" value="7"/>
</dbReference>
<keyword evidence="6" id="KW-1185">Reference proteome</keyword>
<dbReference type="Gene3D" id="3.90.1750.10">
    <property type="entry name" value="Hect, E3 ligase catalytic domains"/>
    <property type="match status" value="2"/>
</dbReference>
<dbReference type="Gene3D" id="3.30.2160.10">
    <property type="entry name" value="Hect, E3 ligase catalytic domain"/>
    <property type="match status" value="1"/>
</dbReference>
<dbReference type="Pfam" id="PF00632">
    <property type="entry name" value="HECT"/>
    <property type="match status" value="2"/>
</dbReference>
<evidence type="ECO:0000256" key="2">
    <source>
        <dbReference type="ARBA" id="ARBA00022786"/>
    </source>
</evidence>
<dbReference type="PRINTS" id="PR00633">
    <property type="entry name" value="RCCNDNSATION"/>
</dbReference>
<dbReference type="InterPro" id="IPR058923">
    <property type="entry name" value="RCC1-like_dom"/>
</dbReference>
<dbReference type="SUPFAM" id="SSF56204">
    <property type="entry name" value="Hect, E3 ligase catalytic domain"/>
    <property type="match status" value="1"/>
</dbReference>
<reference evidence="7" key="1">
    <citation type="submission" date="2022-11" db="UniProtKB">
        <authorList>
            <consortium name="WormBaseParasite"/>
        </authorList>
    </citation>
    <scope>IDENTIFICATION</scope>
</reference>
<evidence type="ECO:0000256" key="4">
    <source>
        <dbReference type="PROSITE-ProRule" id="PRU00235"/>
    </source>
</evidence>
<feature type="repeat" description="RCC1" evidence="4">
    <location>
        <begin position="66"/>
        <end position="118"/>
    </location>
</feature>
<dbReference type="InterPro" id="IPR000569">
    <property type="entry name" value="HECT_dom"/>
</dbReference>
<evidence type="ECO:0000256" key="1">
    <source>
        <dbReference type="ARBA" id="ARBA00022737"/>
    </source>
</evidence>
<name>A0A915PTG0_9BILA</name>